<name>A0A3Q8C8N6_9LACO</name>
<proteinExistence type="predicted"/>
<dbReference type="AlphaFoldDB" id="A0A3Q8C8N6"/>
<dbReference type="KEGG" id="lhw:BSQ49_01750"/>
<feature type="region of interest" description="Disordered" evidence="1">
    <location>
        <begin position="72"/>
        <end position="94"/>
    </location>
</feature>
<evidence type="ECO:0000313" key="2">
    <source>
        <dbReference type="EMBL" id="AUJ29043.1"/>
    </source>
</evidence>
<evidence type="ECO:0000313" key="3">
    <source>
        <dbReference type="Proteomes" id="UP000314960"/>
    </source>
</evidence>
<evidence type="ECO:0000256" key="1">
    <source>
        <dbReference type="SAM" id="MobiDB-lite"/>
    </source>
</evidence>
<sequence length="94" mass="10196">MVKTGVDIASWKAAVNKSKGGAVKLSKYKSLELSKTNLVPYTSFKDLIEAYNSSVANFKSFSEQDAVRMIAAGQNKKKDDTNGQKQFSSARGKG</sequence>
<gene>
    <name evidence="2" type="ORF">BSQ49_01750</name>
</gene>
<accession>A0A3Q8C8N6</accession>
<organism evidence="2 3">
    <name type="scientific">Liquorilactobacillus hordei</name>
    <dbReference type="NCBI Taxonomy" id="468911"/>
    <lineage>
        <taxon>Bacteria</taxon>
        <taxon>Bacillati</taxon>
        <taxon>Bacillota</taxon>
        <taxon>Bacilli</taxon>
        <taxon>Lactobacillales</taxon>
        <taxon>Lactobacillaceae</taxon>
        <taxon>Liquorilactobacillus</taxon>
    </lineage>
</organism>
<reference evidence="2 3" key="1">
    <citation type="submission" date="2016-11" db="EMBL/GenBank/DDBJ databases">
        <title>Interaction between Lactobacillus species and yeast in water kefir.</title>
        <authorList>
            <person name="Behr J."/>
            <person name="Xu D."/>
            <person name="Vogel R.F."/>
        </authorList>
    </citation>
    <scope>NUCLEOTIDE SEQUENCE [LARGE SCALE GENOMIC DNA]</scope>
    <source>
        <strain evidence="2 3">TMW 1.1822</strain>
    </source>
</reference>
<dbReference type="EMBL" id="CP018176">
    <property type="protein sequence ID" value="AUJ29043.1"/>
    <property type="molecule type" value="Genomic_DNA"/>
</dbReference>
<feature type="compositionally biased region" description="Polar residues" evidence="1">
    <location>
        <begin position="83"/>
        <end position="94"/>
    </location>
</feature>
<dbReference type="RefSeq" id="WP_141052702.1">
    <property type="nucleotide sequence ID" value="NZ_CP018176.1"/>
</dbReference>
<dbReference type="Proteomes" id="UP000314960">
    <property type="component" value="Chromosome"/>
</dbReference>
<protein>
    <submittedName>
        <fullName evidence="2">Uncharacterized protein</fullName>
    </submittedName>
</protein>